<dbReference type="InterPro" id="IPR048950">
    <property type="entry name" value="Ppx_GppA_C"/>
</dbReference>
<reference evidence="4 5" key="1">
    <citation type="submission" date="2019-02" db="EMBL/GenBank/DDBJ databases">
        <title>Genomic Encyclopedia of Type Strains, Phase IV (KMG-IV): sequencing the most valuable type-strain genomes for metagenomic binning, comparative biology and taxonomic classification.</title>
        <authorList>
            <person name="Goeker M."/>
        </authorList>
    </citation>
    <scope>NUCLEOTIDE SEQUENCE [LARGE SCALE GENOMIC DNA]</scope>
    <source>
        <strain evidence="4 5">DSM 23814</strain>
    </source>
</reference>
<dbReference type="PANTHER" id="PTHR30005">
    <property type="entry name" value="EXOPOLYPHOSPHATASE"/>
    <property type="match status" value="1"/>
</dbReference>
<organism evidence="4 5">
    <name type="scientific">Advenella incenata</name>
    <dbReference type="NCBI Taxonomy" id="267800"/>
    <lineage>
        <taxon>Bacteria</taxon>
        <taxon>Pseudomonadati</taxon>
        <taxon>Pseudomonadota</taxon>
        <taxon>Betaproteobacteria</taxon>
        <taxon>Burkholderiales</taxon>
        <taxon>Alcaligenaceae</taxon>
    </lineage>
</organism>
<dbReference type="Gene3D" id="3.30.420.40">
    <property type="match status" value="1"/>
</dbReference>
<protein>
    <submittedName>
        <fullName evidence="4">Exopolyphosphatase/guanosine-5'-triphosphate, 3'-diphosphate pyrophosphatase</fullName>
    </submittedName>
</protein>
<name>A0A4Q7VT79_9BURK</name>
<dbReference type="InterPro" id="IPR043129">
    <property type="entry name" value="ATPase_NBD"/>
</dbReference>
<dbReference type="Proteomes" id="UP000293398">
    <property type="component" value="Unassembled WGS sequence"/>
</dbReference>
<keyword evidence="5" id="KW-1185">Reference proteome</keyword>
<dbReference type="Gene3D" id="3.30.420.150">
    <property type="entry name" value="Exopolyphosphatase. Domain 2"/>
    <property type="match status" value="1"/>
</dbReference>
<dbReference type="SUPFAM" id="SSF109604">
    <property type="entry name" value="HD-domain/PDEase-like"/>
    <property type="match status" value="1"/>
</dbReference>
<dbReference type="FunFam" id="3.30.420.40:FF:000023">
    <property type="entry name" value="Guanosine-5'-triphosphate,3'-diphosphate pyrophosphatase"/>
    <property type="match status" value="1"/>
</dbReference>
<gene>
    <name evidence="4" type="ORF">EV681_1577</name>
</gene>
<dbReference type="EMBL" id="SHKO01000001">
    <property type="protein sequence ID" value="RZT99783.1"/>
    <property type="molecule type" value="Genomic_DNA"/>
</dbReference>
<dbReference type="Pfam" id="PF21447">
    <property type="entry name" value="Ppx-GppA_III"/>
    <property type="match status" value="1"/>
</dbReference>
<dbReference type="Gene3D" id="1.10.3210.10">
    <property type="entry name" value="Hypothetical protein af1432"/>
    <property type="match status" value="1"/>
</dbReference>
<feature type="domain" description="Ppx/GppA phosphatase C-terminal" evidence="3">
    <location>
        <begin position="339"/>
        <end position="506"/>
    </location>
</feature>
<accession>A0A4Q7VT79</accession>
<sequence length="522" mass="58250">MSPVALIWLTVGPFFTKMAFHLPIRCTMDQLLAAVDLGSNSFRLSIARIVQNDNSVQIYATDRLKETVRLAAGLNADRVLDEDAIQRAIAVLSRFGERLENFPAGRVRAVATNTFRVARNVADFLPRAEAALGYPIEVISGQEEARLVYSGVVHELPPSSKQRFVVDIGGGSTEFIIGRELEPLIMKSLAMGCVTYTKSFFPDGKVTEEGFVLAEIAARKEIEIISRQYRHLGWDEAFGSSGTAKALVATLEESGFSEKGITLDGMQKLKKVLIRHGSAHAPELRGLKLDRMEVLPAGLSIMMAIFSELQVKQMFQGDGALRVGVLYDMLGRDSSHDKRDETAGVFMKRYHIDSRQAARVKKQALAFFDSILADETAADDLRRYLSWACDLHETGLSISQNNYHKHTAYVMANADMPGFSEAEQELLSFLTLGHQGKLDKLLPEKPSRVKWLLTLCLRLAVVFMRRRQPMTSLPVSLETDDQKLMLRVGSKWLEDHPLTRYTLTLEAAEWKKAGFTLDIIPS</sequence>
<dbReference type="Pfam" id="PF02541">
    <property type="entry name" value="Ppx-GppA"/>
    <property type="match status" value="1"/>
</dbReference>
<proteinExistence type="predicted"/>
<comment type="caution">
    <text evidence="4">The sequence shown here is derived from an EMBL/GenBank/DDBJ whole genome shotgun (WGS) entry which is preliminary data.</text>
</comment>
<evidence type="ECO:0000259" key="3">
    <source>
        <dbReference type="Pfam" id="PF21447"/>
    </source>
</evidence>
<dbReference type="GO" id="GO:0016462">
    <property type="term" value="F:pyrophosphatase activity"/>
    <property type="evidence" value="ECO:0007669"/>
    <property type="project" value="UniProtKB-ARBA"/>
</dbReference>
<evidence type="ECO:0000259" key="2">
    <source>
        <dbReference type="Pfam" id="PF02541"/>
    </source>
</evidence>
<dbReference type="CDD" id="cd24053">
    <property type="entry name" value="ASKHA_NBD_EcPPX-GppA-like"/>
    <property type="match status" value="1"/>
</dbReference>
<dbReference type="PIRSF" id="PIRSF001267">
    <property type="entry name" value="Pyrophosphatase_GppA_Ppx"/>
    <property type="match status" value="1"/>
</dbReference>
<dbReference type="AlphaFoldDB" id="A0A4Q7VT79"/>
<evidence type="ECO:0000313" key="5">
    <source>
        <dbReference type="Proteomes" id="UP000293398"/>
    </source>
</evidence>
<evidence type="ECO:0000313" key="4">
    <source>
        <dbReference type="EMBL" id="RZT99783.1"/>
    </source>
</evidence>
<evidence type="ECO:0000256" key="1">
    <source>
        <dbReference type="ARBA" id="ARBA00022801"/>
    </source>
</evidence>
<dbReference type="InterPro" id="IPR003695">
    <property type="entry name" value="Ppx_GppA_N"/>
</dbReference>
<dbReference type="InterPro" id="IPR050273">
    <property type="entry name" value="GppA/Ppx_hydrolase"/>
</dbReference>
<dbReference type="FunFam" id="3.30.420.150:FF:000001">
    <property type="entry name" value="Guanosine-5'-triphosphate,3'-diphosphate pyrophosphatase"/>
    <property type="match status" value="1"/>
</dbReference>
<dbReference type="SUPFAM" id="SSF53067">
    <property type="entry name" value="Actin-like ATPase domain"/>
    <property type="match status" value="2"/>
</dbReference>
<feature type="domain" description="Ppx/GppA phosphatase N-terminal" evidence="2">
    <location>
        <begin position="52"/>
        <end position="332"/>
    </location>
</feature>
<dbReference type="InterPro" id="IPR030673">
    <property type="entry name" value="PyroPPase_GppA_Ppx"/>
</dbReference>
<dbReference type="PANTHER" id="PTHR30005:SF0">
    <property type="entry name" value="RETROGRADE REGULATION PROTEIN 2"/>
    <property type="match status" value="1"/>
</dbReference>
<keyword evidence="1" id="KW-0378">Hydrolase</keyword>